<name>A0A0K3ATV1_BABMR</name>
<feature type="region of interest" description="Disordered" evidence="1">
    <location>
        <begin position="167"/>
        <end position="227"/>
    </location>
</feature>
<gene>
    <name evidence="3" type="ORF">BMR1_03g01910</name>
</gene>
<proteinExistence type="predicted"/>
<feature type="compositionally biased region" description="Basic and acidic residues" evidence="1">
    <location>
        <begin position="167"/>
        <end position="189"/>
    </location>
</feature>
<accession>A0A0K3ATV1</accession>
<dbReference type="Proteomes" id="UP000002899">
    <property type="component" value="Chromosome III"/>
</dbReference>
<dbReference type="RefSeq" id="XP_012648992.1">
    <property type="nucleotide sequence ID" value="XM_012793538.1"/>
</dbReference>
<evidence type="ECO:0000313" key="4">
    <source>
        <dbReference type="Proteomes" id="UP000002899"/>
    </source>
</evidence>
<reference evidence="3 4" key="3">
    <citation type="journal article" date="2016" name="Sci. Rep.">
        <title>Genome-wide diversity and gene expression profiling of Babesia microti isolates identify polymorphic genes that mediate host-pathogen interactions.</title>
        <authorList>
            <person name="Silva J.C."/>
            <person name="Cornillot E."/>
            <person name="McCracken C."/>
            <person name="Usmani-Brown S."/>
            <person name="Dwivedi A."/>
            <person name="Ifeonu O.O."/>
            <person name="Crabtree J."/>
            <person name="Gotia H.T."/>
            <person name="Virji A.Z."/>
            <person name="Reynes C."/>
            <person name="Colinge J."/>
            <person name="Kumar V."/>
            <person name="Lawres L."/>
            <person name="Pazzi J.E."/>
            <person name="Pablo J.V."/>
            <person name="Hung C."/>
            <person name="Brancato J."/>
            <person name="Kumari P."/>
            <person name="Orvis J."/>
            <person name="Tretina K."/>
            <person name="Chibucos M."/>
            <person name="Ott S."/>
            <person name="Sadzewicz L."/>
            <person name="Sengamalay N."/>
            <person name="Shetty A.C."/>
            <person name="Su Q."/>
            <person name="Tallon L."/>
            <person name="Fraser C.M."/>
            <person name="Frutos R."/>
            <person name="Molina D.M."/>
            <person name="Krause P.J."/>
            <person name="Ben Mamoun C."/>
        </authorList>
    </citation>
    <scope>NUCLEOTIDE SEQUENCE [LARGE SCALE GENOMIC DNA]</scope>
    <source>
        <strain evidence="3 4">RI</strain>
    </source>
</reference>
<dbReference type="GeneID" id="24425023"/>
<feature type="chain" id="PRO_5005494118" evidence="2">
    <location>
        <begin position="24"/>
        <end position="227"/>
    </location>
</feature>
<feature type="signal peptide" evidence="2">
    <location>
        <begin position="1"/>
        <end position="23"/>
    </location>
</feature>
<keyword evidence="2" id="KW-0732">Signal</keyword>
<evidence type="ECO:0000256" key="1">
    <source>
        <dbReference type="SAM" id="MobiDB-lite"/>
    </source>
</evidence>
<keyword evidence="4" id="KW-1185">Reference proteome</keyword>
<reference evidence="3 4" key="2">
    <citation type="journal article" date="2013" name="PLoS ONE">
        <title>Whole genome mapping and re-organization of the nuclear and mitochondrial genomes of Babesia microti isolates.</title>
        <authorList>
            <person name="Cornillot E."/>
            <person name="Dassouli A."/>
            <person name="Garg A."/>
            <person name="Pachikara N."/>
            <person name="Randazzo S."/>
            <person name="Depoix D."/>
            <person name="Carcy B."/>
            <person name="Delbecq S."/>
            <person name="Frutos R."/>
            <person name="Silva J.C."/>
            <person name="Sutton R."/>
            <person name="Krause P.J."/>
            <person name="Mamoun C.B."/>
        </authorList>
    </citation>
    <scope>NUCLEOTIDE SEQUENCE [LARGE SCALE GENOMIC DNA]</scope>
    <source>
        <strain evidence="3 4">RI</strain>
    </source>
</reference>
<evidence type="ECO:0000256" key="2">
    <source>
        <dbReference type="SAM" id="SignalP"/>
    </source>
</evidence>
<evidence type="ECO:0000313" key="3">
    <source>
        <dbReference type="EMBL" id="CTQ40981.1"/>
    </source>
</evidence>
<dbReference type="AlphaFoldDB" id="A0A0K3ATV1"/>
<dbReference type="VEuPathDB" id="PiroplasmaDB:BMR1_03g01910"/>
<dbReference type="KEGG" id="bmic:BMR1_03g01910"/>
<feature type="compositionally biased region" description="Polar residues" evidence="1">
    <location>
        <begin position="201"/>
        <end position="210"/>
    </location>
</feature>
<organism evidence="3 4">
    <name type="scientific">Babesia microti (strain RI)</name>
    <dbReference type="NCBI Taxonomy" id="1133968"/>
    <lineage>
        <taxon>Eukaryota</taxon>
        <taxon>Sar</taxon>
        <taxon>Alveolata</taxon>
        <taxon>Apicomplexa</taxon>
        <taxon>Aconoidasida</taxon>
        <taxon>Piroplasmida</taxon>
        <taxon>Babesiidae</taxon>
        <taxon>Babesia</taxon>
    </lineage>
</organism>
<feature type="compositionally biased region" description="Basic residues" evidence="1">
    <location>
        <begin position="212"/>
        <end position="227"/>
    </location>
</feature>
<dbReference type="EMBL" id="LN871598">
    <property type="protein sequence ID" value="CTQ40981.1"/>
    <property type="molecule type" value="Genomic_DNA"/>
</dbReference>
<reference evidence="3 4" key="1">
    <citation type="journal article" date="2012" name="Nucleic Acids Res.">
        <title>Sequencing of the smallest Apicomplexan genome from the human pathogen Babesia microti.</title>
        <authorList>
            <person name="Cornillot E."/>
            <person name="Hadj-Kaddour K."/>
            <person name="Dassouli A."/>
            <person name="Noel B."/>
            <person name="Ranwez V."/>
            <person name="Vacherie B."/>
            <person name="Augagneur Y."/>
            <person name="Bres V."/>
            <person name="Duclos A."/>
            <person name="Randazzo S."/>
            <person name="Carcy B."/>
            <person name="Debierre-Grockiego F."/>
            <person name="Delbecq S."/>
            <person name="Moubri-Menage K."/>
            <person name="Shams-Eldin H."/>
            <person name="Usmani-Brown S."/>
            <person name="Bringaud F."/>
            <person name="Wincker P."/>
            <person name="Vivares C.P."/>
            <person name="Schwarz R.T."/>
            <person name="Schetters T.P."/>
            <person name="Krause P.J."/>
            <person name="Gorenflot A."/>
            <person name="Berry V."/>
            <person name="Barbe V."/>
            <person name="Ben Mamoun C."/>
        </authorList>
    </citation>
    <scope>NUCLEOTIDE SEQUENCE [LARGE SCALE GENOMIC DNA]</scope>
    <source>
        <strain evidence="3 4">RI</strain>
    </source>
</reference>
<protein>
    <submittedName>
        <fullName evidence="3">Uncharacterized protein</fullName>
    </submittedName>
</protein>
<sequence length="227" mass="25305">MTNHIFPLIYFVILFELFISGECGMKCSKKVKISERIGMVKPTNSQNKAIQNGPIPKIVITKPPKEDTTASEFVPCSACKAKELARNKLYTKVKEQDQISQLNLETIDEYDSETSSEAKFFTSKSKDGNSPRLIRYSRTNEFEISPSASSVTNSSISDSVIDLETSTDYKSKSKTKSEAEAKSKEGGHKEQRKKASPKPSSPNVRVNINTKAGHKAKIKKNVIKKKH</sequence>